<organism evidence="2 3">
    <name type="scientific">Syncephalis pseudoplumigaleata</name>
    <dbReference type="NCBI Taxonomy" id="1712513"/>
    <lineage>
        <taxon>Eukaryota</taxon>
        <taxon>Fungi</taxon>
        <taxon>Fungi incertae sedis</taxon>
        <taxon>Zoopagomycota</taxon>
        <taxon>Zoopagomycotina</taxon>
        <taxon>Zoopagomycetes</taxon>
        <taxon>Zoopagales</taxon>
        <taxon>Piptocephalidaceae</taxon>
        <taxon>Syncephalis</taxon>
    </lineage>
</organism>
<dbReference type="GO" id="GO:0003676">
    <property type="term" value="F:nucleic acid binding"/>
    <property type="evidence" value="ECO:0007669"/>
    <property type="project" value="InterPro"/>
</dbReference>
<dbReference type="AlphaFoldDB" id="A0A4P9Z087"/>
<dbReference type="InterPro" id="IPR000467">
    <property type="entry name" value="G_patch_dom"/>
</dbReference>
<feature type="domain" description="G-patch" evidence="1">
    <location>
        <begin position="68"/>
        <end position="114"/>
    </location>
</feature>
<evidence type="ECO:0000259" key="1">
    <source>
        <dbReference type="PROSITE" id="PS50174"/>
    </source>
</evidence>
<dbReference type="PROSITE" id="PS50174">
    <property type="entry name" value="G_PATCH"/>
    <property type="match status" value="1"/>
</dbReference>
<gene>
    <name evidence="2" type="ORF">SYNPS1DRAFT_29151</name>
</gene>
<evidence type="ECO:0000313" key="3">
    <source>
        <dbReference type="Proteomes" id="UP000278143"/>
    </source>
</evidence>
<keyword evidence="3" id="KW-1185">Reference proteome</keyword>
<sequence length="135" mass="14499">MYRRGIEFVAEGTAAERAEATRSRTVESSESTTAVVDFYRNLVLPTESTSSTHAVRTVAATVSADEVADTSGDVLWCPAGWEDDQGLGAELQGRRHPIAARMRPKQLGLGAKERPTSRGPAMEVGGYSIADWLAC</sequence>
<accession>A0A4P9Z087</accession>
<dbReference type="OrthoDB" id="5589332at2759"/>
<name>A0A4P9Z087_9FUNG</name>
<proteinExistence type="predicted"/>
<dbReference type="Proteomes" id="UP000278143">
    <property type="component" value="Unassembled WGS sequence"/>
</dbReference>
<dbReference type="EMBL" id="KZ989882">
    <property type="protein sequence ID" value="RKP25101.1"/>
    <property type="molecule type" value="Genomic_DNA"/>
</dbReference>
<protein>
    <recommendedName>
        <fullName evidence="1">G-patch domain-containing protein</fullName>
    </recommendedName>
</protein>
<reference evidence="3" key="1">
    <citation type="journal article" date="2018" name="Nat. Microbiol.">
        <title>Leveraging single-cell genomics to expand the fungal tree of life.</title>
        <authorList>
            <person name="Ahrendt S.R."/>
            <person name="Quandt C.A."/>
            <person name="Ciobanu D."/>
            <person name="Clum A."/>
            <person name="Salamov A."/>
            <person name="Andreopoulos B."/>
            <person name="Cheng J.F."/>
            <person name="Woyke T."/>
            <person name="Pelin A."/>
            <person name="Henrissat B."/>
            <person name="Reynolds N.K."/>
            <person name="Benny G.L."/>
            <person name="Smith M.E."/>
            <person name="James T.Y."/>
            <person name="Grigoriev I.V."/>
        </authorList>
    </citation>
    <scope>NUCLEOTIDE SEQUENCE [LARGE SCALE GENOMIC DNA]</scope>
    <source>
        <strain evidence="3">Benny S71-1</strain>
    </source>
</reference>
<evidence type="ECO:0000313" key="2">
    <source>
        <dbReference type="EMBL" id="RKP25101.1"/>
    </source>
</evidence>
<dbReference type="Pfam" id="PF01585">
    <property type="entry name" value="G-patch"/>
    <property type="match status" value="1"/>
</dbReference>